<evidence type="ECO:0000259" key="2">
    <source>
        <dbReference type="Pfam" id="PF01451"/>
    </source>
</evidence>
<dbReference type="EMBL" id="AUZX01001413">
    <property type="protein sequence ID" value="EQD79160.1"/>
    <property type="molecule type" value="Genomic_DNA"/>
</dbReference>
<reference evidence="3" key="1">
    <citation type="submission" date="2013-08" db="EMBL/GenBank/DDBJ databases">
        <authorList>
            <person name="Mendez C."/>
            <person name="Richter M."/>
            <person name="Ferrer M."/>
            <person name="Sanchez J."/>
        </authorList>
    </citation>
    <scope>NUCLEOTIDE SEQUENCE</scope>
</reference>
<reference evidence="3" key="2">
    <citation type="journal article" date="2014" name="ISME J.">
        <title>Microbial stratification in low pH oxic and suboxic macroscopic growths along an acid mine drainage.</title>
        <authorList>
            <person name="Mendez-Garcia C."/>
            <person name="Mesa V."/>
            <person name="Sprenger R.R."/>
            <person name="Richter M."/>
            <person name="Diez M.S."/>
            <person name="Solano J."/>
            <person name="Bargiela R."/>
            <person name="Golyshina O.V."/>
            <person name="Manteca A."/>
            <person name="Ramos J.L."/>
            <person name="Gallego J.R."/>
            <person name="Llorente I."/>
            <person name="Martins Dos Santos V.A."/>
            <person name="Jensen O.N."/>
            <person name="Pelaez A.I."/>
            <person name="Sanchez J."/>
            <person name="Ferrer M."/>
        </authorList>
    </citation>
    <scope>NUCLEOTIDE SEQUENCE</scope>
</reference>
<accession>T1DAJ7</accession>
<evidence type="ECO:0000313" key="3">
    <source>
        <dbReference type="EMBL" id="EQD79160.1"/>
    </source>
</evidence>
<name>T1DAJ7_9ZZZZ</name>
<dbReference type="InterPro" id="IPR023485">
    <property type="entry name" value="Ptyr_pPase"/>
</dbReference>
<proteinExistence type="predicted"/>
<comment type="caution">
    <text evidence="3">The sequence shown here is derived from an EMBL/GenBank/DDBJ whole genome shotgun (WGS) entry which is preliminary data.</text>
</comment>
<dbReference type="PANTHER" id="PTHR11717">
    <property type="entry name" value="LOW MOLECULAR WEIGHT PROTEIN TYROSINE PHOSPHATASE"/>
    <property type="match status" value="1"/>
</dbReference>
<dbReference type="InterPro" id="IPR036196">
    <property type="entry name" value="Ptyr_pPase_sf"/>
</dbReference>
<dbReference type="InterPro" id="IPR050438">
    <property type="entry name" value="LMW_PTPase"/>
</dbReference>
<dbReference type="Pfam" id="PF01451">
    <property type="entry name" value="LMWPc"/>
    <property type="match status" value="1"/>
</dbReference>
<dbReference type="EC" id="3.1.3.48" evidence="1"/>
<dbReference type="GO" id="GO:0004725">
    <property type="term" value="F:protein tyrosine phosphatase activity"/>
    <property type="evidence" value="ECO:0007669"/>
    <property type="project" value="UniProtKB-EC"/>
</dbReference>
<protein>
    <recommendedName>
        <fullName evidence="1">protein-tyrosine-phosphatase</fullName>
        <ecNumber evidence="1">3.1.3.48</ecNumber>
    </recommendedName>
</protein>
<organism evidence="3">
    <name type="scientific">mine drainage metagenome</name>
    <dbReference type="NCBI Taxonomy" id="410659"/>
    <lineage>
        <taxon>unclassified sequences</taxon>
        <taxon>metagenomes</taxon>
        <taxon>ecological metagenomes</taxon>
    </lineage>
</organism>
<dbReference type="Gene3D" id="3.40.50.2300">
    <property type="match status" value="1"/>
</dbReference>
<dbReference type="AlphaFoldDB" id="T1DAJ7"/>
<dbReference type="PANTHER" id="PTHR11717:SF7">
    <property type="entry name" value="LOW MOLECULAR WEIGHT PHOSPHOTYROSINE PROTEIN PHOSPHATASE"/>
    <property type="match status" value="1"/>
</dbReference>
<gene>
    <name evidence="3" type="ORF">B1A_01884</name>
</gene>
<evidence type="ECO:0000256" key="1">
    <source>
        <dbReference type="ARBA" id="ARBA00013064"/>
    </source>
</evidence>
<feature type="domain" description="Phosphotyrosine protein phosphatase I" evidence="2">
    <location>
        <begin position="8"/>
        <end position="71"/>
    </location>
</feature>
<dbReference type="SUPFAM" id="SSF52788">
    <property type="entry name" value="Phosphotyrosine protein phosphatases I"/>
    <property type="match status" value="1"/>
</dbReference>
<sequence>MIATSKLNWVADSAGTGSWHSGQDMDRRAKTSLLKAGYSPSTHAAKQFRTEFFYDRDLIIALDMEHYEVFNFSGQTPKQRQSND</sequence>